<dbReference type="GO" id="GO:0003735">
    <property type="term" value="F:structural constituent of ribosome"/>
    <property type="evidence" value="ECO:0007669"/>
    <property type="project" value="InterPro"/>
</dbReference>
<proteinExistence type="inferred from homology"/>
<name>E9APE6_LEIMU</name>
<dbReference type="GO" id="GO:0006412">
    <property type="term" value="P:translation"/>
    <property type="evidence" value="ECO:0007669"/>
    <property type="project" value="InterPro"/>
</dbReference>
<gene>
    <name evidence="10" type="ORF">LMXM_13_1220</name>
</gene>
<feature type="domain" description="Small ribosomal subunit protein eS4 central region" evidence="7">
    <location>
        <begin position="249"/>
        <end position="322"/>
    </location>
</feature>
<dbReference type="OMA" id="GHIQLNL"/>
<dbReference type="CDD" id="cd00165">
    <property type="entry name" value="S4"/>
    <property type="match status" value="1"/>
</dbReference>
<dbReference type="GO" id="GO:0019843">
    <property type="term" value="F:rRNA binding"/>
    <property type="evidence" value="ECO:0007669"/>
    <property type="project" value="UniProtKB-KW"/>
</dbReference>
<dbReference type="Gene3D" id="2.30.30.30">
    <property type="match status" value="1"/>
</dbReference>
<feature type="domain" description="Small ribosomal subunit protein eS4 N-terminal" evidence="8">
    <location>
        <begin position="160"/>
        <end position="193"/>
    </location>
</feature>
<dbReference type="VEuPathDB" id="TriTrypDB:LmxM.13.1220"/>
<organism evidence="10 11">
    <name type="scientific">Leishmania mexicana (strain MHOM/GT/2001/U1103)</name>
    <dbReference type="NCBI Taxonomy" id="929439"/>
    <lineage>
        <taxon>Eukaryota</taxon>
        <taxon>Discoba</taxon>
        <taxon>Euglenozoa</taxon>
        <taxon>Kinetoplastea</taxon>
        <taxon>Metakinetoplastina</taxon>
        <taxon>Trypanosomatida</taxon>
        <taxon>Trypanosomatidae</taxon>
        <taxon>Leishmaniinae</taxon>
        <taxon>Leishmania</taxon>
    </lineage>
</organism>
<keyword evidence="11" id="KW-1185">Reference proteome</keyword>
<evidence type="ECO:0000256" key="6">
    <source>
        <dbReference type="PROSITE-ProRule" id="PRU00182"/>
    </source>
</evidence>
<evidence type="ECO:0000313" key="10">
    <source>
        <dbReference type="EMBL" id="CBZ24810.1"/>
    </source>
</evidence>
<dbReference type="InterPro" id="IPR013845">
    <property type="entry name" value="Ribosomal_eS4_central_region"/>
</dbReference>
<keyword evidence="4 10" id="KW-0689">Ribosomal protein</keyword>
<dbReference type="GeneID" id="13455114"/>
<dbReference type="RefSeq" id="XP_003873323.1">
    <property type="nucleotide sequence ID" value="XM_003873274.1"/>
</dbReference>
<dbReference type="KEGG" id="lmi:LMXM_13_1220"/>
<dbReference type="OrthoDB" id="269064at2759"/>
<evidence type="ECO:0000256" key="5">
    <source>
        <dbReference type="ARBA" id="ARBA00023274"/>
    </source>
</evidence>
<dbReference type="Gene3D" id="2.40.50.740">
    <property type="match status" value="1"/>
</dbReference>
<evidence type="ECO:0000259" key="7">
    <source>
        <dbReference type="Pfam" id="PF00900"/>
    </source>
</evidence>
<dbReference type="Pfam" id="PF16121">
    <property type="entry name" value="40S_S4_C"/>
    <property type="match status" value="1"/>
</dbReference>
<keyword evidence="5" id="KW-0687">Ribonucleoprotein</keyword>
<evidence type="ECO:0000256" key="3">
    <source>
        <dbReference type="ARBA" id="ARBA00022884"/>
    </source>
</evidence>
<dbReference type="PANTHER" id="PTHR11581">
    <property type="entry name" value="30S/40S RIBOSOMAL PROTEIN S4"/>
    <property type="match status" value="1"/>
</dbReference>
<dbReference type="HAMAP" id="MF_00485">
    <property type="entry name" value="Ribosomal_eS4"/>
    <property type="match status" value="1"/>
</dbReference>
<dbReference type="AlphaFoldDB" id="E9APE6"/>
<accession>E9APE6</accession>
<keyword evidence="3 6" id="KW-0694">RNA-binding</keyword>
<evidence type="ECO:0000256" key="2">
    <source>
        <dbReference type="ARBA" id="ARBA00022730"/>
    </source>
</evidence>
<dbReference type="PANTHER" id="PTHR11581:SF0">
    <property type="entry name" value="SMALL RIBOSOMAL SUBUNIT PROTEIN ES4"/>
    <property type="match status" value="1"/>
</dbReference>
<reference evidence="10 11" key="1">
    <citation type="journal article" date="2011" name="Genome Res.">
        <title>Chromosome and gene copy number variation allow major structural change between species and strains of Leishmania.</title>
        <authorList>
            <person name="Rogers M.B."/>
            <person name="Hilley J.D."/>
            <person name="Dickens N.J."/>
            <person name="Wilkes J."/>
            <person name="Bates P.A."/>
            <person name="Depledge D.P."/>
            <person name="Harris D."/>
            <person name="Her Y."/>
            <person name="Herzyk P."/>
            <person name="Imamura H."/>
            <person name="Otto T.D."/>
            <person name="Sanders M."/>
            <person name="Seeger K."/>
            <person name="Dujardin J.C."/>
            <person name="Berriman M."/>
            <person name="Smith D.F."/>
            <person name="Hertz-Fowler C."/>
            <person name="Mottram J.C."/>
        </authorList>
    </citation>
    <scope>NUCLEOTIDE SEQUENCE [LARGE SCALE GENOMIC DNA]</scope>
    <source>
        <strain evidence="10 11">MHOM/GT/2001/U1103</strain>
    </source>
</reference>
<dbReference type="Pfam" id="PF00900">
    <property type="entry name" value="Ribosomal_S4e"/>
    <property type="match status" value="1"/>
</dbReference>
<dbReference type="Pfam" id="PF08071">
    <property type="entry name" value="RS4NT"/>
    <property type="match status" value="1"/>
</dbReference>
<keyword evidence="2" id="KW-0699">rRNA-binding</keyword>
<dbReference type="InterPro" id="IPR036986">
    <property type="entry name" value="S4_RNA-bd_sf"/>
</dbReference>
<evidence type="ECO:0000259" key="9">
    <source>
        <dbReference type="Pfam" id="PF16121"/>
    </source>
</evidence>
<dbReference type="PhylomeDB" id="E9APE6"/>
<evidence type="ECO:0000256" key="4">
    <source>
        <dbReference type="ARBA" id="ARBA00022980"/>
    </source>
</evidence>
<comment type="similarity">
    <text evidence="1">Belongs to the eukaryotic ribosomal protein eS4 family.</text>
</comment>
<evidence type="ECO:0000256" key="1">
    <source>
        <dbReference type="ARBA" id="ARBA00007500"/>
    </source>
</evidence>
<dbReference type="GO" id="GO:0022627">
    <property type="term" value="C:cytosolic small ribosomal subunit"/>
    <property type="evidence" value="ECO:0007669"/>
    <property type="project" value="TreeGrafter"/>
</dbReference>
<protein>
    <submittedName>
        <fullName evidence="10">40S ribosomal protein S4</fullName>
    </submittedName>
</protein>
<dbReference type="InterPro" id="IPR000876">
    <property type="entry name" value="Ribosomal_eS4"/>
</dbReference>
<evidence type="ECO:0000259" key="8">
    <source>
        <dbReference type="Pfam" id="PF08071"/>
    </source>
</evidence>
<dbReference type="InterPro" id="IPR013843">
    <property type="entry name" value="Ribosomal_eS4_N"/>
</dbReference>
<evidence type="ECO:0000313" key="11">
    <source>
        <dbReference type="Proteomes" id="UP000007259"/>
    </source>
</evidence>
<dbReference type="Gene3D" id="3.10.290.10">
    <property type="entry name" value="RNA-binding S4 domain"/>
    <property type="match status" value="1"/>
</dbReference>
<dbReference type="PROSITE" id="PS50889">
    <property type="entry name" value="S4"/>
    <property type="match status" value="1"/>
</dbReference>
<dbReference type="InterPro" id="IPR032277">
    <property type="entry name" value="Ribosomal_eS4_C"/>
</dbReference>
<dbReference type="FunFam" id="3.10.290.10:FF:000002">
    <property type="entry name" value="40S ribosomal protein S4"/>
    <property type="match status" value="1"/>
</dbReference>
<dbReference type="InterPro" id="IPR014722">
    <property type="entry name" value="Rib_uL2_dom2"/>
</dbReference>
<dbReference type="Proteomes" id="UP000007259">
    <property type="component" value="Chromosome 13"/>
</dbReference>
<feature type="domain" description="Small ribosomal subunit protein eS4 C-terminal" evidence="9">
    <location>
        <begin position="366"/>
        <end position="413"/>
    </location>
</feature>
<dbReference type="EMBL" id="FR799566">
    <property type="protein sequence ID" value="CBZ24810.1"/>
    <property type="molecule type" value="Genomic_DNA"/>
</dbReference>
<dbReference type="CDD" id="cd06087">
    <property type="entry name" value="KOW_RPS4"/>
    <property type="match status" value="1"/>
</dbReference>
<dbReference type="InterPro" id="IPR041982">
    <property type="entry name" value="Ribosomal_eS4_KOW"/>
</dbReference>
<sequence>MCSGIGTHAEAALKRRRHGSGGRMVPLTWDQSSQKATRVGSTVLVMGSCGGEEGEGRKESGSAGCLAFFLFLCPSVMAPSPAFPLAFRVCCFTSPARASICTCICSYPRVCCCRCWCPSSLTRLFPPLLFSPSALCVSRSLPHRTSVELVPPPAPAKMAKKHLKRLYAPKDWMLSKLTGVFAPRPRPGPHKLRECLPLLVIIRNRLKYALNAREGEMILRQGLVHVDNHPRRDGKYPAGFMDVVEIPKTGDRFRLMYDVKGRFALVNLSEAEAQIKLMKVVNLYTATGRVPVAVTHDGHRIRYPDPHTSIGDTIVYNVKEKKCVDLIKNRQGKAVIVTGGANRGRIGEIVKVECHPGAFNIAHLKDASGAEFATRAANIFVIGKDLNNLQVTVPKQQGLRMNVIQEREERLIAAEARKNAPARGARKARK</sequence>
<dbReference type="InterPro" id="IPR038237">
    <property type="entry name" value="Ribosomal_eS4_central_sf"/>
</dbReference>
<dbReference type="FunFam" id="2.30.30.30:FF:000041">
    <property type="entry name" value="40S ribosomal protein S4"/>
    <property type="match status" value="1"/>
</dbReference>